<evidence type="ECO:0000256" key="6">
    <source>
        <dbReference type="ARBA" id="ARBA00023136"/>
    </source>
</evidence>
<organism evidence="9 10">
    <name type="scientific">Microbulbifer salipaludis</name>
    <dbReference type="NCBI Taxonomy" id="187980"/>
    <lineage>
        <taxon>Bacteria</taxon>
        <taxon>Pseudomonadati</taxon>
        <taxon>Pseudomonadota</taxon>
        <taxon>Gammaproteobacteria</taxon>
        <taxon>Cellvibrionales</taxon>
        <taxon>Microbulbiferaceae</taxon>
        <taxon>Microbulbifer</taxon>
    </lineage>
</organism>
<evidence type="ECO:0000256" key="5">
    <source>
        <dbReference type="ARBA" id="ARBA00022692"/>
    </source>
</evidence>
<dbReference type="InterPro" id="IPR003423">
    <property type="entry name" value="OMP_efflux"/>
</dbReference>
<evidence type="ECO:0000256" key="8">
    <source>
        <dbReference type="SAM" id="SignalP"/>
    </source>
</evidence>
<evidence type="ECO:0000256" key="3">
    <source>
        <dbReference type="ARBA" id="ARBA00022448"/>
    </source>
</evidence>
<protein>
    <submittedName>
        <fullName evidence="9">TolC family outer membrane protein</fullName>
    </submittedName>
</protein>
<dbReference type="SUPFAM" id="SSF56954">
    <property type="entry name" value="Outer membrane efflux proteins (OEP)"/>
    <property type="match status" value="1"/>
</dbReference>
<dbReference type="NCBIfam" id="TIGR01844">
    <property type="entry name" value="type_I_sec_TolC"/>
    <property type="match status" value="1"/>
</dbReference>
<dbReference type="Gene3D" id="1.20.1600.10">
    <property type="entry name" value="Outer membrane efflux proteins (OEP)"/>
    <property type="match status" value="1"/>
</dbReference>
<dbReference type="PANTHER" id="PTHR30026">
    <property type="entry name" value="OUTER MEMBRANE PROTEIN TOLC"/>
    <property type="match status" value="1"/>
</dbReference>
<evidence type="ECO:0000313" key="9">
    <source>
        <dbReference type="EMBL" id="MBN8432028.1"/>
    </source>
</evidence>
<evidence type="ECO:0000256" key="1">
    <source>
        <dbReference type="ARBA" id="ARBA00004442"/>
    </source>
</evidence>
<dbReference type="Proteomes" id="UP000664293">
    <property type="component" value="Unassembled WGS sequence"/>
</dbReference>
<sequence length="488" mass="52876">MLKLGTAECSPGRQTYSAFRLLIAVIVALSSPAFADPSNESAFESISPSRLQGEVTVSPLYSAQPLNPGISASSAGVTIGMTDAVQQAVAWHPAVGQSVGELQRQQQNIRSARAGYFPQVSLGVVGGYDTENDGDGEGHAVQLYISQVIYDFGKISGSIDSATAGARASQARVLQQIDTIARDTAQAALEVMRYQALVESADAQVEGVSSISRLVSMRNKRGASSRSDVLQAQARIESARANRQQTLAQLNRWRSVLQNLMGTEQPVALTNGVPQPVVSGCMIDPMLANTAPAVLLAEAERAEAVAQLKEARAQSWPTLSLDGSVNRYLDQQYIDTNALNDNESAIFLNLSMPIYQGGRIYANRDAANFAMRSAEAAKDSARLTVARDLRIAQSQSIGLERSLNILDTRLRAIEETRDLYRKQYSALGTRTLVELLNSEEEVQQARIEKSNTQYDLYQLNVDCLYTVGEIRSAFDLQGRAIQGVEVLP</sequence>
<proteinExistence type="inferred from homology"/>
<evidence type="ECO:0000256" key="4">
    <source>
        <dbReference type="ARBA" id="ARBA00022452"/>
    </source>
</evidence>
<dbReference type="InterPro" id="IPR051906">
    <property type="entry name" value="TolC-like"/>
</dbReference>
<feature type="chain" id="PRO_5046502881" evidence="8">
    <location>
        <begin position="36"/>
        <end position="488"/>
    </location>
</feature>
<keyword evidence="8" id="KW-0732">Signal</keyword>
<dbReference type="InterPro" id="IPR010130">
    <property type="entry name" value="T1SS_OMP_TolC"/>
</dbReference>
<accession>A0ABS3EA13</accession>
<comment type="subcellular location">
    <subcellularLocation>
        <location evidence="1">Cell outer membrane</location>
    </subcellularLocation>
</comment>
<keyword evidence="6" id="KW-0472">Membrane</keyword>
<name>A0ABS3EA13_9GAMM</name>
<keyword evidence="5" id="KW-0812">Transmembrane</keyword>
<dbReference type="PANTHER" id="PTHR30026:SF22">
    <property type="entry name" value="OUTER MEMBRANE EFFLUX PROTEIN"/>
    <property type="match status" value="1"/>
</dbReference>
<comment type="caution">
    <text evidence="9">The sequence shown here is derived from an EMBL/GenBank/DDBJ whole genome shotgun (WGS) entry which is preliminary data.</text>
</comment>
<comment type="similarity">
    <text evidence="2">Belongs to the outer membrane factor (OMF) (TC 1.B.17) family.</text>
</comment>
<evidence type="ECO:0000256" key="2">
    <source>
        <dbReference type="ARBA" id="ARBA00007613"/>
    </source>
</evidence>
<evidence type="ECO:0000256" key="7">
    <source>
        <dbReference type="ARBA" id="ARBA00023237"/>
    </source>
</evidence>
<gene>
    <name evidence="9" type="ORF">JF535_14340</name>
</gene>
<dbReference type="Pfam" id="PF02321">
    <property type="entry name" value="OEP"/>
    <property type="match status" value="2"/>
</dbReference>
<reference evidence="9 10" key="1">
    <citation type="submission" date="2020-12" db="EMBL/GenBank/DDBJ databases">
        <title>Oil enriched cultivation method for isolating marine PHA-producing bacteria.</title>
        <authorList>
            <person name="Zheng W."/>
            <person name="Yu S."/>
            <person name="Huang Y."/>
        </authorList>
    </citation>
    <scope>NUCLEOTIDE SEQUENCE [LARGE SCALE GENOMIC DNA]</scope>
    <source>
        <strain evidence="9 10">SN0-2</strain>
    </source>
</reference>
<keyword evidence="7" id="KW-0998">Cell outer membrane</keyword>
<keyword evidence="10" id="KW-1185">Reference proteome</keyword>
<feature type="signal peptide" evidence="8">
    <location>
        <begin position="1"/>
        <end position="35"/>
    </location>
</feature>
<keyword evidence="3" id="KW-0813">Transport</keyword>
<dbReference type="EMBL" id="JAEKJR010000002">
    <property type="protein sequence ID" value="MBN8432028.1"/>
    <property type="molecule type" value="Genomic_DNA"/>
</dbReference>
<evidence type="ECO:0000313" key="10">
    <source>
        <dbReference type="Proteomes" id="UP000664293"/>
    </source>
</evidence>
<keyword evidence="4" id="KW-1134">Transmembrane beta strand</keyword>